<dbReference type="AlphaFoldDB" id="A0A401T1S9"/>
<reference evidence="2 3" key="1">
    <citation type="journal article" date="2018" name="Nat. Ecol. Evol.">
        <title>Shark genomes provide insights into elasmobranch evolution and the origin of vertebrates.</title>
        <authorList>
            <person name="Hara Y"/>
            <person name="Yamaguchi K"/>
            <person name="Onimaru K"/>
            <person name="Kadota M"/>
            <person name="Koyanagi M"/>
            <person name="Keeley SD"/>
            <person name="Tatsumi K"/>
            <person name="Tanaka K"/>
            <person name="Motone F"/>
            <person name="Kageyama Y"/>
            <person name="Nozu R"/>
            <person name="Adachi N"/>
            <person name="Nishimura O"/>
            <person name="Nakagawa R"/>
            <person name="Tanegashima C"/>
            <person name="Kiyatake I"/>
            <person name="Matsumoto R"/>
            <person name="Murakumo K"/>
            <person name="Nishida K"/>
            <person name="Terakita A"/>
            <person name="Kuratani S"/>
            <person name="Sato K"/>
            <person name="Hyodo S Kuraku.S."/>
        </authorList>
    </citation>
    <scope>NUCLEOTIDE SEQUENCE [LARGE SCALE GENOMIC DNA]</scope>
</reference>
<gene>
    <name evidence="2" type="ORF">chiPu_0015086</name>
</gene>
<dbReference type="Proteomes" id="UP000287033">
    <property type="component" value="Unassembled WGS sequence"/>
</dbReference>
<evidence type="ECO:0000313" key="2">
    <source>
        <dbReference type="EMBL" id="GCC36591.1"/>
    </source>
</evidence>
<proteinExistence type="predicted"/>
<dbReference type="EMBL" id="BEZZ01000854">
    <property type="protein sequence ID" value="GCC36591.1"/>
    <property type="molecule type" value="Genomic_DNA"/>
</dbReference>
<feature type="region of interest" description="Disordered" evidence="1">
    <location>
        <begin position="1"/>
        <end position="25"/>
    </location>
</feature>
<name>A0A401T1S9_CHIPU</name>
<comment type="caution">
    <text evidence="2">The sequence shown here is derived from an EMBL/GenBank/DDBJ whole genome shotgun (WGS) entry which is preliminary data.</text>
</comment>
<accession>A0A401T1S9</accession>
<keyword evidence="3" id="KW-1185">Reference proteome</keyword>
<organism evidence="2 3">
    <name type="scientific">Chiloscyllium punctatum</name>
    <name type="common">Brownbanded bambooshark</name>
    <name type="synonym">Hemiscyllium punctatum</name>
    <dbReference type="NCBI Taxonomy" id="137246"/>
    <lineage>
        <taxon>Eukaryota</taxon>
        <taxon>Metazoa</taxon>
        <taxon>Chordata</taxon>
        <taxon>Craniata</taxon>
        <taxon>Vertebrata</taxon>
        <taxon>Chondrichthyes</taxon>
        <taxon>Elasmobranchii</taxon>
        <taxon>Galeomorphii</taxon>
        <taxon>Galeoidea</taxon>
        <taxon>Orectolobiformes</taxon>
        <taxon>Hemiscylliidae</taxon>
        <taxon>Chiloscyllium</taxon>
    </lineage>
</organism>
<evidence type="ECO:0000313" key="3">
    <source>
        <dbReference type="Proteomes" id="UP000287033"/>
    </source>
</evidence>
<evidence type="ECO:0000256" key="1">
    <source>
        <dbReference type="SAM" id="MobiDB-lite"/>
    </source>
</evidence>
<protein>
    <submittedName>
        <fullName evidence="2">Uncharacterized protein</fullName>
    </submittedName>
</protein>
<sequence length="79" mass="8721">MVLQPIKSNKETTCSLATIPPPPGSLEFQEGEDGVWGQTAECTNGTSGRRHKYPEGIQTKVRVSSSRVCNRRLDRQTGF</sequence>